<organism evidence="1 2">
    <name type="scientific">Nephila pilipes</name>
    <name type="common">Giant wood spider</name>
    <name type="synonym">Nephila maculata</name>
    <dbReference type="NCBI Taxonomy" id="299642"/>
    <lineage>
        <taxon>Eukaryota</taxon>
        <taxon>Metazoa</taxon>
        <taxon>Ecdysozoa</taxon>
        <taxon>Arthropoda</taxon>
        <taxon>Chelicerata</taxon>
        <taxon>Arachnida</taxon>
        <taxon>Araneae</taxon>
        <taxon>Araneomorphae</taxon>
        <taxon>Entelegynae</taxon>
        <taxon>Araneoidea</taxon>
        <taxon>Nephilidae</taxon>
        <taxon>Nephila</taxon>
    </lineage>
</organism>
<comment type="caution">
    <text evidence="1">The sequence shown here is derived from an EMBL/GenBank/DDBJ whole genome shotgun (WGS) entry which is preliminary data.</text>
</comment>
<keyword evidence="2" id="KW-1185">Reference proteome</keyword>
<sequence>MITFSARDQESSTFHICKKAAFINGHGVTALLDTGSTDATQPVDSLVGRPLLDLPLIAPHFPLISII</sequence>
<gene>
    <name evidence="1" type="ORF">NPIL_573871</name>
</gene>
<evidence type="ECO:0000313" key="1">
    <source>
        <dbReference type="EMBL" id="GFU40791.1"/>
    </source>
</evidence>
<protein>
    <submittedName>
        <fullName evidence="1">Uncharacterized protein</fullName>
    </submittedName>
</protein>
<dbReference type="EMBL" id="BMAW01084951">
    <property type="protein sequence ID" value="GFU40791.1"/>
    <property type="molecule type" value="Genomic_DNA"/>
</dbReference>
<accession>A0A8X6QWP7</accession>
<reference evidence="1" key="1">
    <citation type="submission" date="2020-08" db="EMBL/GenBank/DDBJ databases">
        <title>Multicomponent nature underlies the extraordinary mechanical properties of spider dragline silk.</title>
        <authorList>
            <person name="Kono N."/>
            <person name="Nakamura H."/>
            <person name="Mori M."/>
            <person name="Yoshida Y."/>
            <person name="Ohtoshi R."/>
            <person name="Malay A.D."/>
            <person name="Moran D.A.P."/>
            <person name="Tomita M."/>
            <person name="Numata K."/>
            <person name="Arakawa K."/>
        </authorList>
    </citation>
    <scope>NUCLEOTIDE SEQUENCE</scope>
</reference>
<evidence type="ECO:0000313" key="2">
    <source>
        <dbReference type="Proteomes" id="UP000887013"/>
    </source>
</evidence>
<name>A0A8X6QWP7_NEPPI</name>
<dbReference type="Proteomes" id="UP000887013">
    <property type="component" value="Unassembled WGS sequence"/>
</dbReference>
<dbReference type="AlphaFoldDB" id="A0A8X6QWP7"/>
<proteinExistence type="predicted"/>